<dbReference type="SMART" id="SM00199">
    <property type="entry name" value="SCY"/>
    <property type="match status" value="1"/>
</dbReference>
<dbReference type="GO" id="GO:0008009">
    <property type="term" value="F:chemokine activity"/>
    <property type="evidence" value="ECO:0007669"/>
    <property type="project" value="InterPro"/>
</dbReference>
<feature type="compositionally biased region" description="Polar residues" evidence="2">
    <location>
        <begin position="226"/>
        <end position="244"/>
    </location>
</feature>
<proteinExistence type="predicted"/>
<feature type="region of interest" description="Disordered" evidence="2">
    <location>
        <begin position="211"/>
        <end position="244"/>
    </location>
</feature>
<keyword evidence="4" id="KW-0732">Signal</keyword>
<evidence type="ECO:0000256" key="4">
    <source>
        <dbReference type="SAM" id="SignalP"/>
    </source>
</evidence>
<dbReference type="InterPro" id="IPR036048">
    <property type="entry name" value="Interleukin_8-like_sf"/>
</dbReference>
<dbReference type="InterPro" id="IPR001811">
    <property type="entry name" value="Chemokine_IL8-like_dom"/>
</dbReference>
<evidence type="ECO:0000313" key="6">
    <source>
        <dbReference type="EMBL" id="CAI5781895.1"/>
    </source>
</evidence>
<keyword evidence="3" id="KW-0812">Transmembrane</keyword>
<name>A0AA35KPE9_9SAUR</name>
<dbReference type="GO" id="GO:0006955">
    <property type="term" value="P:immune response"/>
    <property type="evidence" value="ECO:0007669"/>
    <property type="project" value="InterPro"/>
</dbReference>
<dbReference type="Pfam" id="PF00048">
    <property type="entry name" value="IL8"/>
    <property type="match status" value="1"/>
</dbReference>
<feature type="domain" description="Chemokine interleukin-8-like" evidence="5">
    <location>
        <begin position="37"/>
        <end position="93"/>
    </location>
</feature>
<evidence type="ECO:0000259" key="5">
    <source>
        <dbReference type="SMART" id="SM00199"/>
    </source>
</evidence>
<keyword evidence="3" id="KW-1133">Transmembrane helix</keyword>
<feature type="chain" id="PRO_5041201093" evidence="4">
    <location>
        <begin position="22"/>
        <end position="354"/>
    </location>
</feature>
<feature type="compositionally biased region" description="Polar residues" evidence="2">
    <location>
        <begin position="259"/>
        <end position="287"/>
    </location>
</feature>
<keyword evidence="7" id="KW-1185">Reference proteome</keyword>
<protein>
    <submittedName>
        <fullName evidence="6">Fractalkine isoform X2</fullName>
    </submittedName>
</protein>
<dbReference type="Proteomes" id="UP001178461">
    <property type="component" value="Chromosome 8"/>
</dbReference>
<evidence type="ECO:0000313" key="7">
    <source>
        <dbReference type="Proteomes" id="UP001178461"/>
    </source>
</evidence>
<feature type="compositionally biased region" description="Low complexity" evidence="2">
    <location>
        <begin position="211"/>
        <end position="225"/>
    </location>
</feature>
<dbReference type="GO" id="GO:0005615">
    <property type="term" value="C:extracellular space"/>
    <property type="evidence" value="ECO:0007669"/>
    <property type="project" value="UniProtKB-KW"/>
</dbReference>
<dbReference type="CDD" id="cd00169">
    <property type="entry name" value="Chemokine"/>
    <property type="match status" value="1"/>
</dbReference>
<evidence type="ECO:0000256" key="2">
    <source>
        <dbReference type="SAM" id="MobiDB-lite"/>
    </source>
</evidence>
<dbReference type="Gene3D" id="2.40.50.40">
    <property type="match status" value="1"/>
</dbReference>
<keyword evidence="3" id="KW-0472">Membrane</keyword>
<dbReference type="SUPFAM" id="SSF54117">
    <property type="entry name" value="Interleukin 8-like chemokines"/>
    <property type="match status" value="1"/>
</dbReference>
<accession>A0AA35KPE9</accession>
<feature type="region of interest" description="Disordered" evidence="2">
    <location>
        <begin position="259"/>
        <end position="292"/>
    </location>
</feature>
<sequence length="354" mass="37133">MRDPLLVALGWVVAAAAITSTWHVQAAGQPEVGKGCANECRQHLSRPIHQIRLQNYMKMTCGMKTSVILITKKNLKFCARPEEVWVQEAMRQLDAMNAPTEVTAGFDKQVGDTVSISVHPGGPPDTTATFSTATYTPKPAVMVTGTTLHPQTLASGTMVFQTSVGSKRYEGSLTAVGKGLEEFPGSTHDLVASPSSSPISNFIIADSTAKGTKPTTASATPPASSEQLTPVLSSSSTGIGRQSTVGLPTAEANMHTSTKSAGTLSTSGFHQENATGKSRAQPTTSTPEGAFSPSALAGPRSHIIFWASMGTFVCLTIVVGWACARPRTPPKELVQGLLFTSSDSQSDALAMEVL</sequence>
<organism evidence="6 7">
    <name type="scientific">Podarcis lilfordi</name>
    <name type="common">Lilford's wall lizard</name>
    <dbReference type="NCBI Taxonomy" id="74358"/>
    <lineage>
        <taxon>Eukaryota</taxon>
        <taxon>Metazoa</taxon>
        <taxon>Chordata</taxon>
        <taxon>Craniata</taxon>
        <taxon>Vertebrata</taxon>
        <taxon>Euteleostomi</taxon>
        <taxon>Lepidosauria</taxon>
        <taxon>Squamata</taxon>
        <taxon>Bifurcata</taxon>
        <taxon>Unidentata</taxon>
        <taxon>Episquamata</taxon>
        <taxon>Laterata</taxon>
        <taxon>Lacertibaenia</taxon>
        <taxon>Lacertidae</taxon>
        <taxon>Podarcis</taxon>
    </lineage>
</organism>
<gene>
    <name evidence="6" type="ORF">PODLI_1B007863</name>
</gene>
<feature type="transmembrane region" description="Helical" evidence="3">
    <location>
        <begin position="303"/>
        <end position="324"/>
    </location>
</feature>
<keyword evidence="1" id="KW-0202">Cytokine</keyword>
<evidence type="ECO:0000256" key="3">
    <source>
        <dbReference type="SAM" id="Phobius"/>
    </source>
</evidence>
<evidence type="ECO:0000256" key="1">
    <source>
        <dbReference type="ARBA" id="ARBA00022514"/>
    </source>
</evidence>
<dbReference type="AlphaFoldDB" id="A0AA35KPE9"/>
<reference evidence="6" key="1">
    <citation type="submission" date="2022-12" db="EMBL/GenBank/DDBJ databases">
        <authorList>
            <person name="Alioto T."/>
            <person name="Alioto T."/>
            <person name="Gomez Garrido J."/>
        </authorList>
    </citation>
    <scope>NUCLEOTIDE SEQUENCE</scope>
</reference>
<dbReference type="EMBL" id="OX395133">
    <property type="protein sequence ID" value="CAI5781895.1"/>
    <property type="molecule type" value="Genomic_DNA"/>
</dbReference>
<feature type="signal peptide" evidence="4">
    <location>
        <begin position="1"/>
        <end position="21"/>
    </location>
</feature>